<evidence type="ECO:0000256" key="1">
    <source>
        <dbReference type="SAM" id="MobiDB-lite"/>
    </source>
</evidence>
<sequence length="1568" mass="176137">MPKEMLEEKINGRAPTAIDYALANHKAETGDAQLEFESDAELMSVEFDRMRAFLEQRSKQKRSNSVFFRVNNQPILGAKGQLLQAGAIPLFSGAALDLTSAELKGEKKFMKPPEAQGTGGILVLAPQKFNQGLTLPISSLKLKENFVEGEISLNNRSGFHGNHVRLTAEKIHITNEKAEFVNPQMIYKTEEAESAVPIPEKVTVTESGLAPDFLTKNLRINVPAASTTALNDTTDVSDTATVSDTTNTADISNVIDTTNVTDVTDANDVTDVTNVTEETNSPAEETTEPTEEVAQMEPDRLVFVGGPGKFTTKKGIRPQMRLTSYNGFSVQWKDGNLIAYVHVDANEYEINLQPGNEKHTYYSADGVTIVASDSWGLINGILSDFGVSDAEVDDSSLCYEGLEITEEGIFFSSMKNSILKTNIGDDWNVKIGNSPGFSLSGDLLGSDEDDDDGSYYDLAKNVLQFLGIIKGDETEGESEEEAENDGNQFQLSVPFITFPLIPGLASIDAVFAAGASIGYKFGGSVDNILSLLNNTDTGDLGLNLYAALKGNAYAGFQVGLTVGPSFLMNVNGRIGAKIALTGDEDGGNILSTNLYLGFKKNRYGRVSFQKAVIDASGELRLRAIIDASLNTQILGWEKTLCSYTFADWELAAIAAAIKASRENGKWVAQASANYRALGGTVNKMLDNKDELEKMISKKEESYGKAAFDASQSSFEDAKRMLYQYQNKDIPMFVSMDESNSGFLDMNKVIQEIQHKFYVQLRDTQETIALGREEIEALKNDKSYQKSGRTIQENLKKHSNNLQNIAKASADNSKTSASPRGARTAAVPTPSQKIMDAYAAGGGNKKDFYSYLQNKSKQEAVTVDSLIAYEENRRKELTQKSENRIQKMKEFAAAQNIAETDKTKGSVLLKKYRELGGKAVNKALFTDISTLLQYEQSRLLENRSQWFSGAAAQYHERKERIDELAKKFPDIVQNGSDAPNADFFRYYTKTLGARELFNRLDIYSNRERLLAYERRAVQNKLRGNKKGRTAMQNREELRKLLSKESRDANEVQKWQETIQGEKQLKGEEGIYMTATKEDFVQALEKKQKAMALKQSVMQARKKGGNWFYESVKMDITIDDLIAYEKQCLSISTDENWRNLHAARIRLLSQKKSDAEKTRKTNPQDAEKKLYDTIQAYFQSNKVASDKGEGFKNHIMRRVENEDASVQKLFKSKKWTSEETEDMRKLKEDPSSIYTLVRRYGLRTKDSNVDSDVNKKLLTAYIQEQGPKEYSLEDLERFYTYQIHRATKAKSVLGERADHITILEVLESMTDYPAMLRKYKEMGRGKNFLSHEQDDAPNWVTPNMILEYERSFMRSLDQKHLDRIEALRTAESGTEEEQKQAIKEYAENSKRFNAKVSDESVKISLLDIINSEIARQAMKMSVHDQRIAQLRSTDPEMTDEIKISAYDGSRFEPAKEDVDRIYSQYIQKIESNPASMAEELTAFETQEKEKEEERQKQWKKLETDISDRIIILVEQAEQCMKVVQDTENAIKNPDAIFASEANTNNYVTNVLDKTKTDMQQVPEILKNNGQ</sequence>
<evidence type="ECO:0000313" key="2">
    <source>
        <dbReference type="EMBL" id="SHK46390.1"/>
    </source>
</evidence>
<organism evidence="2 3">
    <name type="scientific">Anaerotignum lactatifermentans DSM 14214</name>
    <dbReference type="NCBI Taxonomy" id="1121323"/>
    <lineage>
        <taxon>Bacteria</taxon>
        <taxon>Bacillati</taxon>
        <taxon>Bacillota</taxon>
        <taxon>Clostridia</taxon>
        <taxon>Lachnospirales</taxon>
        <taxon>Anaerotignaceae</taxon>
        <taxon>Anaerotignum</taxon>
    </lineage>
</organism>
<feature type="compositionally biased region" description="Polar residues" evidence="1">
    <location>
        <begin position="807"/>
        <end position="817"/>
    </location>
</feature>
<dbReference type="OrthoDB" id="9952519at2"/>
<keyword evidence="3" id="KW-1185">Reference proteome</keyword>
<dbReference type="Proteomes" id="UP000183975">
    <property type="component" value="Unassembled WGS sequence"/>
</dbReference>
<evidence type="ECO:0000313" key="3">
    <source>
        <dbReference type="Proteomes" id="UP000183975"/>
    </source>
</evidence>
<dbReference type="EMBL" id="FRAH01000028">
    <property type="protein sequence ID" value="SHK46390.1"/>
    <property type="molecule type" value="Genomic_DNA"/>
</dbReference>
<protein>
    <submittedName>
        <fullName evidence="2">Uncharacterized protein</fullName>
    </submittedName>
</protein>
<name>A0A1M6SP28_9FIRM</name>
<gene>
    <name evidence="2" type="ORF">SAMN02745138_01765</name>
</gene>
<reference evidence="2 3" key="1">
    <citation type="submission" date="2016-11" db="EMBL/GenBank/DDBJ databases">
        <authorList>
            <person name="Jaros S."/>
            <person name="Januszkiewicz K."/>
            <person name="Wedrychowicz H."/>
        </authorList>
    </citation>
    <scope>NUCLEOTIDE SEQUENCE [LARGE SCALE GENOMIC DNA]</scope>
    <source>
        <strain evidence="2 3">DSM 14214</strain>
    </source>
</reference>
<proteinExistence type="predicted"/>
<accession>A0A1M6SP28</accession>
<feature type="region of interest" description="Disordered" evidence="1">
    <location>
        <begin position="807"/>
        <end position="827"/>
    </location>
</feature>
<dbReference type="RefSeq" id="WP_072850998.1">
    <property type="nucleotide sequence ID" value="NZ_FRAH01000028.1"/>
</dbReference>